<evidence type="ECO:0000256" key="1">
    <source>
        <dbReference type="SAM" id="SignalP"/>
    </source>
</evidence>
<accession>A0ABW1AKY6</accession>
<evidence type="ECO:0000313" key="2">
    <source>
        <dbReference type="EMBL" id="MFC5767845.1"/>
    </source>
</evidence>
<dbReference type="Proteomes" id="UP001595974">
    <property type="component" value="Unassembled WGS sequence"/>
</dbReference>
<feature type="signal peptide" evidence="1">
    <location>
        <begin position="1"/>
        <end position="25"/>
    </location>
</feature>
<comment type="caution">
    <text evidence="2">The sequence shown here is derived from an EMBL/GenBank/DDBJ whole genome shotgun (WGS) entry which is preliminary data.</text>
</comment>
<proteinExistence type="predicted"/>
<feature type="chain" id="PRO_5045928366" description="Lipoprotein" evidence="1">
    <location>
        <begin position="26"/>
        <end position="314"/>
    </location>
</feature>
<organism evidence="2 3">
    <name type="scientific">Thauera sinica</name>
    <dbReference type="NCBI Taxonomy" id="2665146"/>
    <lineage>
        <taxon>Bacteria</taxon>
        <taxon>Pseudomonadati</taxon>
        <taxon>Pseudomonadota</taxon>
        <taxon>Betaproteobacteria</taxon>
        <taxon>Rhodocyclales</taxon>
        <taxon>Zoogloeaceae</taxon>
        <taxon>Thauera</taxon>
    </lineage>
</organism>
<sequence length="314" mass="33111">MMNAGRAGLAALFAGLLAIPGAAVRADEGEAPLPAETVQASEAPLWSLRVPADGAVAYRGIASFDGVGAEVGNVPYPAPNAAVLLVALITHGIVIESSRSRQRSAREEAADAILQPYRAVLEGYRYDELMRLGIGKMAIAGGKQCVAPADGHPEGTWLVDSMPVFSLTQDQRALVLDNAIAVHAPGVPAESGYRNVVRAVSQAMAGDDPVSFWTMDEGRRLKEVSAALLAESLDAALDDMRVRPQADEVPYKTFRYREGGVDKVERAQPVGEYCQRVVMRTLRGGLMIVPAGPGASGAEAEQGCQRASFSVAAQ</sequence>
<dbReference type="RefSeq" id="WP_157748669.1">
    <property type="nucleotide sequence ID" value="NZ_JBHSOG010000005.1"/>
</dbReference>
<keyword evidence="3" id="KW-1185">Reference proteome</keyword>
<evidence type="ECO:0008006" key="4">
    <source>
        <dbReference type="Google" id="ProtNLM"/>
    </source>
</evidence>
<gene>
    <name evidence="2" type="ORF">ACFPTN_00505</name>
</gene>
<protein>
    <recommendedName>
        <fullName evidence="4">Lipoprotein</fullName>
    </recommendedName>
</protein>
<keyword evidence="1" id="KW-0732">Signal</keyword>
<dbReference type="EMBL" id="JBHSOG010000005">
    <property type="protein sequence ID" value="MFC5767845.1"/>
    <property type="molecule type" value="Genomic_DNA"/>
</dbReference>
<evidence type="ECO:0000313" key="3">
    <source>
        <dbReference type="Proteomes" id="UP001595974"/>
    </source>
</evidence>
<name>A0ABW1AKY6_9RHOO</name>
<reference evidence="3" key="1">
    <citation type="journal article" date="2019" name="Int. J. Syst. Evol. Microbiol.">
        <title>The Global Catalogue of Microorganisms (GCM) 10K type strain sequencing project: providing services to taxonomists for standard genome sequencing and annotation.</title>
        <authorList>
            <consortium name="The Broad Institute Genomics Platform"/>
            <consortium name="The Broad Institute Genome Sequencing Center for Infectious Disease"/>
            <person name="Wu L."/>
            <person name="Ma J."/>
        </authorList>
    </citation>
    <scope>NUCLEOTIDE SEQUENCE [LARGE SCALE GENOMIC DNA]</scope>
    <source>
        <strain evidence="3">SHR3</strain>
    </source>
</reference>